<evidence type="ECO:0000313" key="5">
    <source>
        <dbReference type="Proteomes" id="UP001498771"/>
    </source>
</evidence>
<dbReference type="PANTHER" id="PTHR10758:SF1">
    <property type="entry name" value="COP9 SIGNALOSOME COMPLEX SUBUNIT 3"/>
    <property type="match status" value="1"/>
</dbReference>
<reference evidence="4 5" key="1">
    <citation type="submission" date="2024-03" db="EMBL/GenBank/DDBJ databases">
        <title>Genome-scale model development and genomic sequencing of the oleaginous clade Lipomyces.</title>
        <authorList>
            <consortium name="Lawrence Berkeley National Laboratory"/>
            <person name="Czajka J.J."/>
            <person name="Han Y."/>
            <person name="Kim J."/>
            <person name="Mondo S.J."/>
            <person name="Hofstad B.A."/>
            <person name="Robles A."/>
            <person name="Haridas S."/>
            <person name="Riley R."/>
            <person name="LaButti K."/>
            <person name="Pangilinan J."/>
            <person name="Andreopoulos W."/>
            <person name="Lipzen A."/>
            <person name="Yan J."/>
            <person name="Wang M."/>
            <person name="Ng V."/>
            <person name="Grigoriev I.V."/>
            <person name="Spatafora J.W."/>
            <person name="Magnuson J.K."/>
            <person name="Baker S.E."/>
            <person name="Pomraning K.R."/>
        </authorList>
    </citation>
    <scope>NUCLEOTIDE SEQUENCE [LARGE SCALE GENOMIC DNA]</scope>
    <source>
        <strain evidence="4 5">Phaff 52-87</strain>
    </source>
</reference>
<dbReference type="Proteomes" id="UP001498771">
    <property type="component" value="Unassembled WGS sequence"/>
</dbReference>
<feature type="region of interest" description="Disordered" evidence="2">
    <location>
        <begin position="477"/>
        <end position="505"/>
    </location>
</feature>
<feature type="domain" description="COP9 signalosome complex subunit 3 N-terminal helical repeats" evidence="3">
    <location>
        <begin position="57"/>
        <end position="267"/>
    </location>
</feature>
<name>A0ABR1F7N3_9ASCO</name>
<dbReference type="InterPro" id="IPR055089">
    <property type="entry name" value="COP9_N"/>
</dbReference>
<keyword evidence="1" id="KW-0963">Cytoplasm</keyword>
<dbReference type="GeneID" id="90039599"/>
<evidence type="ECO:0000259" key="3">
    <source>
        <dbReference type="Pfam" id="PF22788"/>
    </source>
</evidence>
<accession>A0ABR1F7N3</accession>
<dbReference type="Pfam" id="PF22788">
    <property type="entry name" value="COP9_hel_rpt"/>
    <property type="match status" value="1"/>
</dbReference>
<dbReference type="EMBL" id="JBBJBU010000004">
    <property type="protein sequence ID" value="KAK7205859.1"/>
    <property type="molecule type" value="Genomic_DNA"/>
</dbReference>
<dbReference type="InterPro" id="IPR050756">
    <property type="entry name" value="CSN3"/>
</dbReference>
<sequence>MAGKGTQVSPLLAIWSSLNLDAAEEVAAEGIKEKVLPLLQEGAGGGDAAAEAGSLKESDIDDVFSKMEPRAATVPWIVAMNSRYSTKSTFDTTEFFALAGRLFKEYSAAQAKLVPEAFASLIRLVVDTSNAMNEPTLSLQPLLDAALGFSETHDTLSPAHSAFVIQSLRAKTYDPADALLAHPLTNFDSKHGVNYRDHLAYHYYGGQLLIHTRQYARAHEMLSVVYCTPTMNFVASALQVAAYKKIVLLELVVYGKRGVKPKAVSEYVANICRTLAQPYNFLGQAFETGDAEIASMVWGQVKSYFKNDGNEALAMEAASAVRKHKIRKLRKTFITVPLSYVVELDHDITGAGPDTRSLILEMIENGELSASLSADDPEILRFTDTPLTDGNLDALLLTLEKVRKLNSQLAQADRKVGMSRQFLQLKQQSGGMASSAGAYNPHMVVPEYDGIGEEDVLMKMGDAMRYGEEMARRVMGGSTAGRGAGRMDMDESFNQSIDDEDEESD</sequence>
<gene>
    <name evidence="4" type="ORF">BZA70DRAFT_289044</name>
</gene>
<dbReference type="RefSeq" id="XP_064768892.1">
    <property type="nucleotide sequence ID" value="XM_064914087.1"/>
</dbReference>
<evidence type="ECO:0000256" key="1">
    <source>
        <dbReference type="ARBA" id="ARBA00022490"/>
    </source>
</evidence>
<keyword evidence="5" id="KW-1185">Reference proteome</keyword>
<protein>
    <recommendedName>
        <fullName evidence="3">COP9 signalosome complex subunit 3 N-terminal helical repeats domain-containing protein</fullName>
    </recommendedName>
</protein>
<comment type="caution">
    <text evidence="4">The sequence shown here is derived from an EMBL/GenBank/DDBJ whole genome shotgun (WGS) entry which is preliminary data.</text>
</comment>
<evidence type="ECO:0000256" key="2">
    <source>
        <dbReference type="SAM" id="MobiDB-lite"/>
    </source>
</evidence>
<evidence type="ECO:0000313" key="4">
    <source>
        <dbReference type="EMBL" id="KAK7205859.1"/>
    </source>
</evidence>
<organism evidence="4 5">
    <name type="scientific">Myxozyma melibiosi</name>
    <dbReference type="NCBI Taxonomy" id="54550"/>
    <lineage>
        <taxon>Eukaryota</taxon>
        <taxon>Fungi</taxon>
        <taxon>Dikarya</taxon>
        <taxon>Ascomycota</taxon>
        <taxon>Saccharomycotina</taxon>
        <taxon>Lipomycetes</taxon>
        <taxon>Lipomycetales</taxon>
        <taxon>Lipomycetaceae</taxon>
        <taxon>Myxozyma</taxon>
    </lineage>
</organism>
<proteinExistence type="predicted"/>
<dbReference type="PANTHER" id="PTHR10758">
    <property type="entry name" value="26S PROTEASOME NON-ATPASE REGULATORY SUBUNIT 3/COP9 SIGNALOSOME COMPLEX SUBUNIT 3"/>
    <property type="match status" value="1"/>
</dbReference>